<proteinExistence type="predicted"/>
<evidence type="ECO:0000313" key="2">
    <source>
        <dbReference type="EMBL" id="SDM24159.1"/>
    </source>
</evidence>
<dbReference type="STRING" id="211114.SAMN04489726_0545"/>
<dbReference type="Pfam" id="PF13185">
    <property type="entry name" value="GAF_2"/>
    <property type="match status" value="1"/>
</dbReference>
<dbReference type="SUPFAM" id="SSF55781">
    <property type="entry name" value="GAF domain-like"/>
    <property type="match status" value="1"/>
</dbReference>
<name>A0A1G9RLF6_ALLAB</name>
<dbReference type="Gene3D" id="3.30.450.40">
    <property type="match status" value="1"/>
</dbReference>
<dbReference type="InterPro" id="IPR029016">
    <property type="entry name" value="GAF-like_dom_sf"/>
</dbReference>
<dbReference type="RefSeq" id="WP_030433622.1">
    <property type="nucleotide sequence ID" value="NZ_JOEF01000048.1"/>
</dbReference>
<evidence type="ECO:0000259" key="1">
    <source>
        <dbReference type="Pfam" id="PF13185"/>
    </source>
</evidence>
<dbReference type="OrthoDB" id="7066078at2"/>
<evidence type="ECO:0000313" key="3">
    <source>
        <dbReference type="Proteomes" id="UP000183376"/>
    </source>
</evidence>
<organism evidence="2 3">
    <name type="scientific">Allokutzneria albata</name>
    <name type="common">Kibdelosporangium albatum</name>
    <dbReference type="NCBI Taxonomy" id="211114"/>
    <lineage>
        <taxon>Bacteria</taxon>
        <taxon>Bacillati</taxon>
        <taxon>Actinomycetota</taxon>
        <taxon>Actinomycetes</taxon>
        <taxon>Pseudonocardiales</taxon>
        <taxon>Pseudonocardiaceae</taxon>
        <taxon>Allokutzneria</taxon>
    </lineage>
</organism>
<feature type="domain" description="GAF" evidence="1">
    <location>
        <begin position="43"/>
        <end position="139"/>
    </location>
</feature>
<reference evidence="2 3" key="1">
    <citation type="submission" date="2016-10" db="EMBL/GenBank/DDBJ databases">
        <authorList>
            <person name="de Groot N.N."/>
        </authorList>
    </citation>
    <scope>NUCLEOTIDE SEQUENCE [LARGE SCALE GENOMIC DNA]</scope>
    <source>
        <strain evidence="2 3">DSM 44149</strain>
    </source>
</reference>
<dbReference type="eggNOG" id="COG2203">
    <property type="taxonomic scope" value="Bacteria"/>
</dbReference>
<sequence>MSRALAKLELAFRAEVGARLFTVLAWLPSRRVLHRVHTSHPEQYPVGGEKSVQVAAGWLRQCVEEGKPFLGADRKAVREVFIDHVVIDRLGCGAVINLPVPAGGRVVGVINLLDAEGVYDEDSVRRAEKLAPAAAPALEALVRKLEGASRCC</sequence>
<dbReference type="InterPro" id="IPR003018">
    <property type="entry name" value="GAF"/>
</dbReference>
<dbReference type="AlphaFoldDB" id="A0A1G9RLF6"/>
<accession>A0A1G9RLF6</accession>
<dbReference type="Proteomes" id="UP000183376">
    <property type="component" value="Chromosome I"/>
</dbReference>
<dbReference type="EMBL" id="LT629701">
    <property type="protein sequence ID" value="SDM24159.1"/>
    <property type="molecule type" value="Genomic_DNA"/>
</dbReference>
<keyword evidence="3" id="KW-1185">Reference proteome</keyword>
<protein>
    <submittedName>
        <fullName evidence="2">GAF domain-containing protein</fullName>
    </submittedName>
</protein>
<gene>
    <name evidence="2" type="ORF">SAMN04489726_0545</name>
</gene>